<dbReference type="EMBL" id="FMAI01000023">
    <property type="protein sequence ID" value="SCB54063.1"/>
    <property type="molecule type" value="Genomic_DNA"/>
</dbReference>
<gene>
    <name evidence="1" type="ORF">GA0061098_102318</name>
</gene>
<reference evidence="2" key="1">
    <citation type="submission" date="2016-08" db="EMBL/GenBank/DDBJ databases">
        <authorList>
            <person name="Varghese N."/>
            <person name="Submissions Spin"/>
        </authorList>
    </citation>
    <scope>NUCLEOTIDE SEQUENCE [LARGE SCALE GENOMIC DNA]</scope>
    <source>
        <strain evidence="2">ERR11</strain>
    </source>
</reference>
<proteinExistence type="predicted"/>
<keyword evidence="2" id="KW-1185">Reference proteome</keyword>
<dbReference type="Proteomes" id="UP000199184">
    <property type="component" value="Unassembled WGS sequence"/>
</dbReference>
<accession>A0A1C3XP61</accession>
<name>A0A1C3XP61_9BRAD</name>
<dbReference type="RefSeq" id="WP_091965622.1">
    <property type="nucleotide sequence ID" value="NZ_FMAI01000023.1"/>
</dbReference>
<sequence>MKLLVEYLERAVQLERLAETERDAGFKDQLLAQALAYRKLAAKRAEDYGLPAPSPSELAR</sequence>
<dbReference type="AlphaFoldDB" id="A0A1C3XP61"/>
<organism evidence="1 2">
    <name type="scientific">Bradyrhizobium shewense</name>
    <dbReference type="NCBI Taxonomy" id="1761772"/>
    <lineage>
        <taxon>Bacteria</taxon>
        <taxon>Pseudomonadati</taxon>
        <taxon>Pseudomonadota</taxon>
        <taxon>Alphaproteobacteria</taxon>
        <taxon>Hyphomicrobiales</taxon>
        <taxon>Nitrobacteraceae</taxon>
        <taxon>Bradyrhizobium</taxon>
    </lineage>
</organism>
<evidence type="ECO:0000313" key="2">
    <source>
        <dbReference type="Proteomes" id="UP000199184"/>
    </source>
</evidence>
<evidence type="ECO:0000313" key="1">
    <source>
        <dbReference type="EMBL" id="SCB54063.1"/>
    </source>
</evidence>
<protein>
    <submittedName>
        <fullName evidence="1">Uncharacterized protein</fullName>
    </submittedName>
</protein>